<sequence length="18" mass="2056">MISSCGLSQFHIYPDEND</sequence>
<dbReference type="EMBL" id="OZ034833">
    <property type="protein sequence ID" value="CAL1675008.1"/>
    <property type="molecule type" value="Genomic_DNA"/>
</dbReference>
<dbReference type="AlphaFoldDB" id="A0AAV2N560"/>
<accession>A0AAV2N560</accession>
<dbReference type="Proteomes" id="UP001497644">
    <property type="component" value="Chromosome 10"/>
</dbReference>
<organism evidence="1 2">
    <name type="scientific">Lasius platythorax</name>
    <dbReference type="NCBI Taxonomy" id="488582"/>
    <lineage>
        <taxon>Eukaryota</taxon>
        <taxon>Metazoa</taxon>
        <taxon>Ecdysozoa</taxon>
        <taxon>Arthropoda</taxon>
        <taxon>Hexapoda</taxon>
        <taxon>Insecta</taxon>
        <taxon>Pterygota</taxon>
        <taxon>Neoptera</taxon>
        <taxon>Endopterygota</taxon>
        <taxon>Hymenoptera</taxon>
        <taxon>Apocrita</taxon>
        <taxon>Aculeata</taxon>
        <taxon>Formicoidea</taxon>
        <taxon>Formicidae</taxon>
        <taxon>Formicinae</taxon>
        <taxon>Lasius</taxon>
        <taxon>Lasius</taxon>
    </lineage>
</organism>
<proteinExistence type="predicted"/>
<keyword evidence="2" id="KW-1185">Reference proteome</keyword>
<name>A0AAV2N560_9HYME</name>
<protein>
    <submittedName>
        <fullName evidence="1">Uncharacterized protein</fullName>
    </submittedName>
</protein>
<evidence type="ECO:0000313" key="2">
    <source>
        <dbReference type="Proteomes" id="UP001497644"/>
    </source>
</evidence>
<evidence type="ECO:0000313" key="1">
    <source>
        <dbReference type="EMBL" id="CAL1675008.1"/>
    </source>
</evidence>
<reference evidence="1" key="1">
    <citation type="submission" date="2024-04" db="EMBL/GenBank/DDBJ databases">
        <authorList>
            <consortium name="Molecular Ecology Group"/>
        </authorList>
    </citation>
    <scope>NUCLEOTIDE SEQUENCE</scope>
</reference>
<gene>
    <name evidence="1" type="ORF">LPLAT_LOCUS1519</name>
</gene>